<dbReference type="Proteomes" id="UP000070544">
    <property type="component" value="Unassembled WGS sequence"/>
</dbReference>
<evidence type="ECO:0000256" key="9">
    <source>
        <dbReference type="ARBA" id="ARBA00023128"/>
    </source>
</evidence>
<dbReference type="EC" id="1.14.15.46" evidence="11"/>
<dbReference type="InterPro" id="IPR010971">
    <property type="entry name" value="UbiH/COQ6"/>
</dbReference>
<evidence type="ECO:0000256" key="7">
    <source>
        <dbReference type="ARBA" id="ARBA00023002"/>
    </source>
</evidence>
<dbReference type="OrthoDB" id="683240at2759"/>
<evidence type="ECO:0000313" key="13">
    <source>
        <dbReference type="EMBL" id="KXS18649.1"/>
    </source>
</evidence>
<keyword evidence="8 11" id="KW-0503">Monooxygenase</keyword>
<evidence type="ECO:0000256" key="4">
    <source>
        <dbReference type="ARBA" id="ARBA00022688"/>
    </source>
</evidence>
<comment type="subunit">
    <text evidence="11">Component of a multi-subunit COQ enzyme complex, composed of at least COQ3, COQ4, COQ5, COQ6, COQ7 and COQ9.</text>
</comment>
<name>A0A139APH5_GONPJ</name>
<evidence type="ECO:0000313" key="14">
    <source>
        <dbReference type="Proteomes" id="UP000070544"/>
    </source>
</evidence>
<keyword evidence="7 11" id="KW-0560">Oxidoreductase</keyword>
<keyword evidence="13" id="KW-0830">Ubiquinone</keyword>
<dbReference type="HAMAP" id="MF_03193">
    <property type="entry name" value="COQ6_monooxygenase"/>
    <property type="match status" value="1"/>
</dbReference>
<keyword evidence="14" id="KW-1185">Reference proteome</keyword>
<keyword evidence="3 11" id="KW-0285">Flavoprotein</keyword>
<dbReference type="EC" id="1.14.15.45" evidence="11"/>
<evidence type="ECO:0000256" key="11">
    <source>
        <dbReference type="HAMAP-Rule" id="MF_03193"/>
    </source>
</evidence>
<comment type="function">
    <text evidence="11">FAD-dependent monooxygenase required for two non-consecutive steps during ubiquinone biosynthesis. Required for the C5-ring hydroxylation during ubiquinone biosynthesis by catalyzing the hydroxylation of 4-hydroxy-3-(all-trans-polyprenyl)benzoic acid to 3,4-dihydroxy-5-(all-trans-polyprenyl)benzoic acid. Also acts downstream of coq4, for the C1-hydroxylation during ubiquinone biosynthesis by catalyzing the hydroxylation of 2-methoxy-6-(all-trans-polyprenyl)phenol to 2-methoxy-6-(all-trans-polyprenyl)benzene-1,4-diol. The electrons required for the hydroxylation reaction are funneled indirectly to coq6 from NADPH via a ferredoxin/ferredoxin reductase system.</text>
</comment>
<evidence type="ECO:0000256" key="3">
    <source>
        <dbReference type="ARBA" id="ARBA00022630"/>
    </source>
</evidence>
<comment type="pathway">
    <text evidence="11">Cofactor biosynthesis; ubiquinone biosynthesis.</text>
</comment>
<dbReference type="NCBIfam" id="TIGR01988">
    <property type="entry name" value="Ubi-OHases"/>
    <property type="match status" value="1"/>
</dbReference>
<keyword evidence="9 11" id="KW-0496">Mitochondrion</keyword>
<dbReference type="STRING" id="1344416.A0A139APH5"/>
<evidence type="ECO:0000259" key="12">
    <source>
        <dbReference type="Pfam" id="PF01494"/>
    </source>
</evidence>
<protein>
    <recommendedName>
        <fullName evidence="11">Ubiquinone biosynthesis monooxygenase COQ6, mitochondrial</fullName>
        <ecNumber evidence="11">1.14.15.45</ecNumber>
    </recommendedName>
    <alternativeName>
        <fullName evidence="11">2-methoxy-6-polyprenolphenol 4-hydroxylase</fullName>
        <ecNumber evidence="11">1.14.15.46</ecNumber>
    </alternativeName>
</protein>
<comment type="cofactor">
    <cofactor evidence="1 11">
        <name>FAD</name>
        <dbReference type="ChEBI" id="CHEBI:57692"/>
    </cofactor>
</comment>
<keyword evidence="10 11" id="KW-0472">Membrane</keyword>
<reference evidence="13 14" key="1">
    <citation type="journal article" date="2015" name="Genome Biol. Evol.">
        <title>Phylogenomic analyses indicate that early fungi evolved digesting cell walls of algal ancestors of land plants.</title>
        <authorList>
            <person name="Chang Y."/>
            <person name="Wang S."/>
            <person name="Sekimoto S."/>
            <person name="Aerts A.L."/>
            <person name="Choi C."/>
            <person name="Clum A."/>
            <person name="LaButti K.M."/>
            <person name="Lindquist E.A."/>
            <person name="Yee Ngan C."/>
            <person name="Ohm R.A."/>
            <person name="Salamov A.A."/>
            <person name="Grigoriev I.V."/>
            <person name="Spatafora J.W."/>
            <person name="Berbee M.L."/>
        </authorList>
    </citation>
    <scope>NUCLEOTIDE SEQUENCE [LARGE SCALE GENOMIC DNA]</scope>
    <source>
        <strain evidence="13 14">JEL478</strain>
    </source>
</reference>
<dbReference type="InterPro" id="IPR002938">
    <property type="entry name" value="FAD-bd"/>
</dbReference>
<sequence length="512" mass="55264">MPPRALALLRPPCRSLTSHSHSLARTRPSRTPRSLPCHARALSSASSDPEHFDVVIVGGGVAGTALAAALAVNPSLARTRVALIESADLYVKPAHTPGLYSNRVSSYNPSSVEFFKRLGMWDSLLSDRTRAFTKMEVWDAVGGGRVSFPPSSSSLSADPIAHIIENAAVQAGLVDVLSRSNPGAQVEVFNRSKVKAINRWEAPQVLGRPAGEGKGRDFFDELEWPEVVLESGKRVKARLLVGADGATSRVRQFANVDFFGWDYDQRGVVATLRVDPADENVTAWQRFLPTGPISMLPLAPGYSSMVWSTTPALAQVLPKLPPATFTTLVNAAFRNALPDLSFLTSHQVDLDAEARWGRQILPPAINWGPHPNPPEVLDVQEGSRAPFPLRLRHSQRYVTERVALVGDAAHLVHPLAGLGLNLGLGDVQALAVVLGEAVENGGDLGSIHVLQNYASSRYVPNLLTLGVVDAFKFLFSTDAPPLAWLRSAGMDAFDAFEPVKRVAMRFASGKLL</sequence>
<dbReference type="AlphaFoldDB" id="A0A139APH5"/>
<evidence type="ECO:0000256" key="2">
    <source>
        <dbReference type="ARBA" id="ARBA00005349"/>
    </source>
</evidence>
<keyword evidence="6 11" id="KW-0274">FAD</keyword>
<comment type="similarity">
    <text evidence="2 11">Belongs to the UbiH/COQ6 family.</text>
</comment>
<dbReference type="Gene3D" id="3.50.50.60">
    <property type="entry name" value="FAD/NAD(P)-binding domain"/>
    <property type="match status" value="2"/>
</dbReference>
<dbReference type="GO" id="GO:0031314">
    <property type="term" value="C:extrinsic component of mitochondrial inner membrane"/>
    <property type="evidence" value="ECO:0007669"/>
    <property type="project" value="UniProtKB-UniRule"/>
</dbReference>
<dbReference type="PANTHER" id="PTHR43876:SF7">
    <property type="entry name" value="UBIQUINONE BIOSYNTHESIS MONOOXYGENASE COQ6, MITOCHONDRIAL"/>
    <property type="match status" value="1"/>
</dbReference>
<evidence type="ECO:0000256" key="1">
    <source>
        <dbReference type="ARBA" id="ARBA00001974"/>
    </source>
</evidence>
<comment type="catalytic activity">
    <reaction evidence="11">
        <text>a 2-methoxy-6-(all-trans-polyprenyl)phenol + 2 reduced [2Fe-2S]-[ferredoxin] + O2 + 2 H(+) = a 2-methoxy-6-(all-trans-polyprenyl)benzene-1,4-diol + 2 oxidized [2Fe-2S]-[ferredoxin] + H2O</text>
        <dbReference type="Rhea" id="RHEA:81183"/>
        <dbReference type="Rhea" id="RHEA-COMP:9551"/>
        <dbReference type="Rhea" id="RHEA-COMP:10000"/>
        <dbReference type="Rhea" id="RHEA-COMP:10001"/>
        <dbReference type="Rhea" id="RHEA-COMP:10858"/>
        <dbReference type="ChEBI" id="CHEBI:15377"/>
        <dbReference type="ChEBI" id="CHEBI:15378"/>
        <dbReference type="ChEBI" id="CHEBI:15379"/>
        <dbReference type="ChEBI" id="CHEBI:33737"/>
        <dbReference type="ChEBI" id="CHEBI:33738"/>
        <dbReference type="ChEBI" id="CHEBI:62731"/>
        <dbReference type="ChEBI" id="CHEBI:84166"/>
        <dbReference type="EC" id="1.14.15.46"/>
    </reaction>
</comment>
<feature type="domain" description="FAD-binding" evidence="12">
    <location>
        <begin position="380"/>
        <end position="439"/>
    </location>
</feature>
<dbReference type="Pfam" id="PF01494">
    <property type="entry name" value="FAD_binding_3"/>
    <property type="match status" value="1"/>
</dbReference>
<dbReference type="PANTHER" id="PTHR43876">
    <property type="entry name" value="UBIQUINONE BIOSYNTHESIS MONOOXYGENASE COQ6, MITOCHONDRIAL"/>
    <property type="match status" value="1"/>
</dbReference>
<comment type="subcellular location">
    <subcellularLocation>
        <location evidence="11">Mitochondrion inner membrane</location>
        <topology evidence="11">Peripheral membrane protein</topology>
        <orientation evidence="11">Matrix side</orientation>
    </subcellularLocation>
</comment>
<evidence type="ECO:0000256" key="5">
    <source>
        <dbReference type="ARBA" id="ARBA00022792"/>
    </source>
</evidence>
<proteinExistence type="inferred from homology"/>
<dbReference type="SUPFAM" id="SSF51905">
    <property type="entry name" value="FAD/NAD(P)-binding domain"/>
    <property type="match status" value="1"/>
</dbReference>
<keyword evidence="4 11" id="KW-0831">Ubiquinone biosynthesis</keyword>
<dbReference type="InterPro" id="IPR036188">
    <property type="entry name" value="FAD/NAD-bd_sf"/>
</dbReference>
<dbReference type="EMBL" id="KQ965741">
    <property type="protein sequence ID" value="KXS18649.1"/>
    <property type="molecule type" value="Genomic_DNA"/>
</dbReference>
<gene>
    <name evidence="11" type="primary">COQ6</name>
    <name evidence="13" type="ORF">M427DRAFT_95907</name>
</gene>
<dbReference type="InterPro" id="IPR051205">
    <property type="entry name" value="UbiH/COQ6_monooxygenase"/>
</dbReference>
<dbReference type="PRINTS" id="PR00420">
    <property type="entry name" value="RNGMNOXGNASE"/>
</dbReference>
<keyword evidence="5 11" id="KW-0999">Mitochondrion inner membrane</keyword>
<organism evidence="13 14">
    <name type="scientific">Gonapodya prolifera (strain JEL478)</name>
    <name type="common">Monoblepharis prolifera</name>
    <dbReference type="NCBI Taxonomy" id="1344416"/>
    <lineage>
        <taxon>Eukaryota</taxon>
        <taxon>Fungi</taxon>
        <taxon>Fungi incertae sedis</taxon>
        <taxon>Chytridiomycota</taxon>
        <taxon>Chytridiomycota incertae sedis</taxon>
        <taxon>Monoblepharidomycetes</taxon>
        <taxon>Monoblepharidales</taxon>
        <taxon>Gonapodyaceae</taxon>
        <taxon>Gonapodya</taxon>
    </lineage>
</organism>
<dbReference type="GO" id="GO:0106364">
    <property type="term" value="F:4-hydroxy-3-all-trans-polyprenylbenzoate oxygenase activity"/>
    <property type="evidence" value="ECO:0007669"/>
    <property type="project" value="UniProtKB-EC"/>
</dbReference>
<dbReference type="GO" id="GO:0016712">
    <property type="term" value="F:oxidoreductase activity, acting on paired donors, with incorporation or reduction of molecular oxygen, reduced flavin or flavoprotein as one donor, and incorporation of one atom of oxygen"/>
    <property type="evidence" value="ECO:0007669"/>
    <property type="project" value="UniProtKB-UniRule"/>
</dbReference>
<dbReference type="OMA" id="VKQMQVW"/>
<accession>A0A139APH5</accession>
<dbReference type="InterPro" id="IPR000689">
    <property type="entry name" value="UbQ_mOase_COQ6"/>
</dbReference>
<dbReference type="UniPathway" id="UPA00232"/>
<dbReference type="GO" id="GO:0071949">
    <property type="term" value="F:FAD binding"/>
    <property type="evidence" value="ECO:0007669"/>
    <property type="project" value="InterPro"/>
</dbReference>
<evidence type="ECO:0000256" key="6">
    <source>
        <dbReference type="ARBA" id="ARBA00022827"/>
    </source>
</evidence>
<evidence type="ECO:0000256" key="8">
    <source>
        <dbReference type="ARBA" id="ARBA00023033"/>
    </source>
</evidence>
<dbReference type="GO" id="GO:0120538">
    <property type="term" value="F:2-methoxy-6-polyprenolphenol 4-hydroxylase activity"/>
    <property type="evidence" value="ECO:0007669"/>
    <property type="project" value="UniProtKB-EC"/>
</dbReference>
<comment type="catalytic activity">
    <reaction evidence="11">
        <text>a 4-hydroxy-3-(all-trans-polyprenyl)benzoate + 2 reduced [2Fe-2S]-[ferredoxin] + O2 + 2 H(+) = a 3,4-dihydroxy-5-(all-trans-polyprenyl)benzoate + 2 oxidized [2Fe-2S]-[ferredoxin] + H2O</text>
        <dbReference type="Rhea" id="RHEA:81195"/>
        <dbReference type="Rhea" id="RHEA-COMP:9514"/>
        <dbReference type="Rhea" id="RHEA-COMP:10000"/>
        <dbReference type="Rhea" id="RHEA-COMP:10001"/>
        <dbReference type="Rhea" id="RHEA-COMP:10930"/>
        <dbReference type="ChEBI" id="CHEBI:15377"/>
        <dbReference type="ChEBI" id="CHEBI:15378"/>
        <dbReference type="ChEBI" id="CHEBI:15379"/>
        <dbReference type="ChEBI" id="CHEBI:33737"/>
        <dbReference type="ChEBI" id="CHEBI:33738"/>
        <dbReference type="ChEBI" id="CHEBI:64694"/>
        <dbReference type="ChEBI" id="CHEBI:78396"/>
        <dbReference type="EC" id="1.14.15.45"/>
    </reaction>
</comment>
<evidence type="ECO:0000256" key="10">
    <source>
        <dbReference type="ARBA" id="ARBA00023136"/>
    </source>
</evidence>
<dbReference type="FunFam" id="3.50.50.60:FF:000021">
    <property type="entry name" value="Ubiquinone biosynthesis monooxygenase COQ6"/>
    <property type="match status" value="1"/>
</dbReference>